<comment type="caution">
    <text evidence="2">The sequence shown here is derived from an EMBL/GenBank/DDBJ whole genome shotgun (WGS) entry which is preliminary data.</text>
</comment>
<dbReference type="InterPro" id="IPR036864">
    <property type="entry name" value="Zn2-C6_fun-type_DNA-bd_sf"/>
</dbReference>
<organism evidence="2 3">
    <name type="scientific">Acrasis kona</name>
    <dbReference type="NCBI Taxonomy" id="1008807"/>
    <lineage>
        <taxon>Eukaryota</taxon>
        <taxon>Discoba</taxon>
        <taxon>Heterolobosea</taxon>
        <taxon>Tetramitia</taxon>
        <taxon>Eutetramitia</taxon>
        <taxon>Acrasidae</taxon>
        <taxon>Acrasis</taxon>
    </lineage>
</organism>
<dbReference type="AlphaFoldDB" id="A0AAW2ZD45"/>
<sequence>MSKQMGFSPYSCQPCRASHKKCDRTLPSCGWCAKRGKECQWEATPRYLLGLRNEIRQKEKNKKSTKNHNLFILSELVQIKEVSSILMNVMPLLPPSTVASLYQQIIEDHGGGVADASKGEVAAPESPPSNIERAYINLFISYCCIGSSENKIATGNYFYYEALKVFSLMGVNVLEVEEPIADYLEACCFAHLCSYYIHSGDMSSASTCIQKVWRFIEIVDRTGLDLDQPSRSRHNFLTHRCFWNAAIINNSVDCQMLVKLFLRLSFLDFAYFYPHLPFDHSYTCFIERLGSDIRSGRHSEVLSLETLSKCMDFFRISERNFLSTLLQYASHGYRIDLLRQNTTELTPEIIESANSVINCINLDKYTKYPVWQPILSSTKVHTELYNLATTIEQRETLLPMLLKERTFLTSAQKKYNIQEQSFTNILLYLNHIIEGNEDEYEDTLREFDIVSDNLSQGVTNEPDFALEQQDELILPPLDEIEFQTEESRDINKFLDALFM</sequence>
<dbReference type="PROSITE" id="PS00463">
    <property type="entry name" value="ZN2_CY6_FUNGAL_1"/>
    <property type="match status" value="1"/>
</dbReference>
<dbReference type="InterPro" id="IPR001138">
    <property type="entry name" value="Zn2Cys6_DnaBD"/>
</dbReference>
<dbReference type="EMBL" id="JAOPGA020001376">
    <property type="protein sequence ID" value="KAL0487832.1"/>
    <property type="molecule type" value="Genomic_DNA"/>
</dbReference>
<gene>
    <name evidence="2" type="ORF">AKO1_000046</name>
</gene>
<feature type="domain" description="Zn(2)-C6 fungal-type" evidence="1">
    <location>
        <begin position="11"/>
        <end position="41"/>
    </location>
</feature>
<dbReference type="SMART" id="SM00066">
    <property type="entry name" value="GAL4"/>
    <property type="match status" value="1"/>
</dbReference>
<protein>
    <recommendedName>
        <fullName evidence="1">Zn(2)-C6 fungal-type domain-containing protein</fullName>
    </recommendedName>
</protein>
<dbReference type="GO" id="GO:0000981">
    <property type="term" value="F:DNA-binding transcription factor activity, RNA polymerase II-specific"/>
    <property type="evidence" value="ECO:0007669"/>
    <property type="project" value="InterPro"/>
</dbReference>
<dbReference type="Pfam" id="PF00172">
    <property type="entry name" value="Zn_clus"/>
    <property type="match status" value="1"/>
</dbReference>
<keyword evidence="3" id="KW-1185">Reference proteome</keyword>
<evidence type="ECO:0000313" key="3">
    <source>
        <dbReference type="Proteomes" id="UP001431209"/>
    </source>
</evidence>
<dbReference type="Gene3D" id="4.10.240.10">
    <property type="entry name" value="Zn(2)-C6 fungal-type DNA-binding domain"/>
    <property type="match status" value="1"/>
</dbReference>
<evidence type="ECO:0000259" key="1">
    <source>
        <dbReference type="PROSITE" id="PS50048"/>
    </source>
</evidence>
<dbReference type="GO" id="GO:0008270">
    <property type="term" value="F:zinc ion binding"/>
    <property type="evidence" value="ECO:0007669"/>
    <property type="project" value="InterPro"/>
</dbReference>
<dbReference type="Proteomes" id="UP001431209">
    <property type="component" value="Unassembled WGS sequence"/>
</dbReference>
<dbReference type="SUPFAM" id="SSF57701">
    <property type="entry name" value="Zn2/Cys6 DNA-binding domain"/>
    <property type="match status" value="1"/>
</dbReference>
<evidence type="ECO:0000313" key="2">
    <source>
        <dbReference type="EMBL" id="KAL0487832.1"/>
    </source>
</evidence>
<accession>A0AAW2ZD45</accession>
<proteinExistence type="predicted"/>
<reference evidence="2 3" key="1">
    <citation type="submission" date="2024-03" db="EMBL/GenBank/DDBJ databases">
        <title>The Acrasis kona genome and developmental transcriptomes reveal deep origins of eukaryotic multicellular pathways.</title>
        <authorList>
            <person name="Sheikh S."/>
            <person name="Fu C.-J."/>
            <person name="Brown M.W."/>
            <person name="Baldauf S.L."/>
        </authorList>
    </citation>
    <scope>NUCLEOTIDE SEQUENCE [LARGE SCALE GENOMIC DNA]</scope>
    <source>
        <strain evidence="2 3">ATCC MYA-3509</strain>
    </source>
</reference>
<dbReference type="PROSITE" id="PS50048">
    <property type="entry name" value="ZN2_CY6_FUNGAL_2"/>
    <property type="match status" value="1"/>
</dbReference>
<name>A0AAW2ZD45_9EUKA</name>
<dbReference type="CDD" id="cd00067">
    <property type="entry name" value="GAL4"/>
    <property type="match status" value="1"/>
</dbReference>